<proteinExistence type="predicted"/>
<dbReference type="InterPro" id="IPR007825">
    <property type="entry name" value="Major_OMP_Legionella"/>
</dbReference>
<dbReference type="EMBL" id="CCEJ010000003">
    <property type="protein sequence ID" value="CDR33398.1"/>
    <property type="molecule type" value="Genomic_DNA"/>
</dbReference>
<gene>
    <name evidence="2" type="ORF">CSEC_0564</name>
</gene>
<evidence type="ECO:0000313" key="2">
    <source>
        <dbReference type="EMBL" id="CDR33398.1"/>
    </source>
</evidence>
<sequence>MKKWNFQKPLSAFLILGGSLAVPFYLNAFYAEECPVYGYEVCPPQGFDYEDPRRPEDDYPANCPTYPYHIRSAPNEYPCNPNPKNLEGCPEVYGAPTNDYNDPNCECFYPPRNDLPAYGYPYYPMANENDPRVENSASQYLGYPDLEREYPVDNLNFPVFNEYPYEEENRYHYPMEDAICENKVEEAQLCLTPCAPCNPYCLEIGADFIYWKPLVDDLDYAFKSNGPLTDLINEEATGEGKFKYLHFDWEPGYRIFVKAPSLLWKCWSLSSSFTYLRPVARNSTDILDDDEALDMLLPTALHGGYNTIVDLDTASGKWDLKYKDFDFLFSFDFTSEDCHVFTPFIGVEILRLDHDVHFNYNSTTSLGYGSVRWDGDFFGAGLKAGASYHFDLAKSFYLNAKASASILNGNADYSYRQRRRVTGIDPEETNFRLDSDESIFVPGFQLSIGLGYNGCLVRFPMKVEIGYEFVEWSNTPNPKKFWDSFVLLGVGGPSSLTTLGFHGFKAGLSLSF</sequence>
<name>A0A090D194_9BACT</name>
<organism evidence="2 3">
    <name type="scientific">Candidatus Criblamydia sequanensis CRIB-18</name>
    <dbReference type="NCBI Taxonomy" id="1437425"/>
    <lineage>
        <taxon>Bacteria</taxon>
        <taxon>Pseudomonadati</taxon>
        <taxon>Chlamydiota</taxon>
        <taxon>Chlamydiia</taxon>
        <taxon>Parachlamydiales</taxon>
        <taxon>Candidatus Criblamydiaceae</taxon>
        <taxon>Candidatus Criblamydia</taxon>
    </lineage>
</organism>
<dbReference type="Proteomes" id="UP000031552">
    <property type="component" value="Unassembled WGS sequence"/>
</dbReference>
<evidence type="ECO:0000256" key="1">
    <source>
        <dbReference type="SAM" id="SignalP"/>
    </source>
</evidence>
<protein>
    <submittedName>
        <fullName evidence="2">Conserved putative secreted protein</fullName>
    </submittedName>
</protein>
<keyword evidence="1" id="KW-0732">Signal</keyword>
<feature type="chain" id="PRO_5001853659" evidence="1">
    <location>
        <begin position="29"/>
        <end position="512"/>
    </location>
</feature>
<dbReference type="OrthoDB" id="20326at2"/>
<comment type="caution">
    <text evidence="2">The sequence shown here is derived from an EMBL/GenBank/DDBJ whole genome shotgun (WGS) entry which is preliminary data.</text>
</comment>
<accession>A0A090D194</accession>
<dbReference type="RefSeq" id="WP_041016895.1">
    <property type="nucleotide sequence ID" value="NZ_CCEJ010000003.1"/>
</dbReference>
<evidence type="ECO:0000313" key="3">
    <source>
        <dbReference type="Proteomes" id="UP000031552"/>
    </source>
</evidence>
<reference evidence="2" key="1">
    <citation type="submission" date="2013-12" db="EMBL/GenBank/DDBJ databases">
        <authorList>
            <person name="Linke B."/>
        </authorList>
    </citation>
    <scope>NUCLEOTIDE SEQUENCE [LARGE SCALE GENOMIC DNA]</scope>
    <source>
        <strain evidence="2">CRIB-18</strain>
    </source>
</reference>
<keyword evidence="3" id="KW-1185">Reference proteome</keyword>
<dbReference type="STRING" id="1437425.CSEC_0564"/>
<reference evidence="2" key="2">
    <citation type="submission" date="2014-09" db="EMBL/GenBank/DDBJ databases">
        <title>Criblamydia sequanensis harbors a mega-plasmid encoding arsenite resistance.</title>
        <authorList>
            <person name="Bertelli C."/>
            <person name="Goesmann A."/>
            <person name="Greub G."/>
        </authorList>
    </citation>
    <scope>NUCLEOTIDE SEQUENCE [LARGE SCALE GENOMIC DNA]</scope>
    <source>
        <strain evidence="2">CRIB-18</strain>
    </source>
</reference>
<feature type="signal peptide" evidence="1">
    <location>
        <begin position="1"/>
        <end position="28"/>
    </location>
</feature>
<dbReference type="AlphaFoldDB" id="A0A090D194"/>
<dbReference type="Pfam" id="PF05150">
    <property type="entry name" value="Legionella_OMP"/>
    <property type="match status" value="1"/>
</dbReference>